<name>A0ACA9TJV7_BIOOC</name>
<keyword evidence="2" id="KW-1185">Reference proteome</keyword>
<evidence type="ECO:0000313" key="1">
    <source>
        <dbReference type="EMBL" id="CAG9941120.1"/>
    </source>
</evidence>
<reference evidence="1" key="1">
    <citation type="submission" date="2020-04" db="EMBL/GenBank/DDBJ databases">
        <authorList>
            <person name="Broberg M."/>
        </authorList>
    </citation>
    <scope>NUCLEOTIDE SEQUENCE</scope>
</reference>
<organism evidence="1 2">
    <name type="scientific">Clonostachys rosea f. rosea IK726</name>
    <dbReference type="NCBI Taxonomy" id="1349383"/>
    <lineage>
        <taxon>Eukaryota</taxon>
        <taxon>Fungi</taxon>
        <taxon>Dikarya</taxon>
        <taxon>Ascomycota</taxon>
        <taxon>Pezizomycotina</taxon>
        <taxon>Sordariomycetes</taxon>
        <taxon>Hypocreomycetidae</taxon>
        <taxon>Hypocreales</taxon>
        <taxon>Bionectriaceae</taxon>
        <taxon>Clonostachys</taxon>
    </lineage>
</organism>
<dbReference type="Proteomes" id="UP000836387">
    <property type="component" value="Unassembled WGS sequence"/>
</dbReference>
<evidence type="ECO:0000313" key="2">
    <source>
        <dbReference type="Proteomes" id="UP000836387"/>
    </source>
</evidence>
<gene>
    <name evidence="1" type="ORF">CRV2_00002546</name>
</gene>
<reference evidence="1" key="2">
    <citation type="submission" date="2021-10" db="EMBL/GenBank/DDBJ databases">
        <authorList>
            <person name="Piombo E."/>
        </authorList>
    </citation>
    <scope>NUCLEOTIDE SEQUENCE</scope>
</reference>
<dbReference type="EMBL" id="CADEHS020000005">
    <property type="protein sequence ID" value="CAG9941120.1"/>
    <property type="molecule type" value="Genomic_DNA"/>
</dbReference>
<comment type="caution">
    <text evidence="1">The sequence shown here is derived from an EMBL/GenBank/DDBJ whole genome shotgun (WGS) entry which is preliminary data.</text>
</comment>
<protein>
    <submittedName>
        <fullName evidence="1">Uncharacterized protein</fullName>
    </submittedName>
</protein>
<accession>A0ACA9TJV7</accession>
<proteinExistence type="predicted"/>
<sequence>MERFSPRVLAPLPDSYLACVLDGPKAPWRLERVPLRLPSTHEILIKVECCGLCHTDLSTQAGELGPMVQWPTIPGHEIVGTIVALGSNVTQFVVGDRAGGTWHGGHDGLCRQCHQGFPQGCKNQIINGVSKSGGHTTAKASLFKVGEYCILREEAVVRVPHDAKATDVAPLLCAGVTLFNSLRHHGVKPGETVVIQGVGGLGHLGIQYARKMGFRVVVLSRTSSKQADAKELGAHHFICSESADVATELNKLGGAKLIIVTAPNSNVEQYTKCLQWQGKIIILASINNMHLDATQLLRTSSSICGWHAGSPTDCEETIEVSRLYDLKAMTECFPLSRIQEAVDHLTKGLARYRVVVTMEKTDPDHD</sequence>